<proteinExistence type="predicted"/>
<dbReference type="EMBL" id="JACHLL010000001">
    <property type="protein sequence ID" value="MBB6340305.1"/>
    <property type="molecule type" value="Genomic_DNA"/>
</dbReference>
<comment type="caution">
    <text evidence="2">The sequence shown here is derived from an EMBL/GenBank/DDBJ whole genome shotgun (WGS) entry which is preliminary data.</text>
</comment>
<name>A0A7X0BR69_9PSED</name>
<dbReference type="AlphaFoldDB" id="A0A7X0BR69"/>
<sequence>MSRFATGLQGAFLGLNAAYLLTLLLGVWLRGWPLNPYFAGVALLGLGLQRLTWPLLLPSRRGCYRATALAVGLLVLLAWGLYGYL</sequence>
<protein>
    <submittedName>
        <fullName evidence="2">Uncharacterized protein</fullName>
    </submittedName>
</protein>
<evidence type="ECO:0000313" key="2">
    <source>
        <dbReference type="EMBL" id="MBB6340305.1"/>
    </source>
</evidence>
<feature type="transmembrane region" description="Helical" evidence="1">
    <location>
        <begin position="37"/>
        <end position="56"/>
    </location>
</feature>
<dbReference type="Proteomes" id="UP000557193">
    <property type="component" value="Unassembled WGS sequence"/>
</dbReference>
<keyword evidence="1" id="KW-0812">Transmembrane</keyword>
<gene>
    <name evidence="2" type="ORF">HNP49_000455</name>
</gene>
<keyword evidence="1" id="KW-0472">Membrane</keyword>
<evidence type="ECO:0000313" key="3">
    <source>
        <dbReference type="Proteomes" id="UP000557193"/>
    </source>
</evidence>
<organism evidence="2 3">
    <name type="scientific">Pseudomonas fluvialis</name>
    <dbReference type="NCBI Taxonomy" id="1793966"/>
    <lineage>
        <taxon>Bacteria</taxon>
        <taxon>Pseudomonadati</taxon>
        <taxon>Pseudomonadota</taxon>
        <taxon>Gammaproteobacteria</taxon>
        <taxon>Pseudomonadales</taxon>
        <taxon>Pseudomonadaceae</taxon>
        <taxon>Pseudomonas</taxon>
    </lineage>
</organism>
<keyword evidence="3" id="KW-1185">Reference proteome</keyword>
<evidence type="ECO:0000256" key="1">
    <source>
        <dbReference type="SAM" id="Phobius"/>
    </source>
</evidence>
<feature type="transmembrane region" description="Helical" evidence="1">
    <location>
        <begin position="63"/>
        <end position="82"/>
    </location>
</feature>
<dbReference type="RefSeq" id="WP_184680261.1">
    <property type="nucleotide sequence ID" value="NZ_JACHLL010000001.1"/>
</dbReference>
<feature type="transmembrane region" description="Helical" evidence="1">
    <location>
        <begin position="12"/>
        <end position="31"/>
    </location>
</feature>
<reference evidence="2 3" key="1">
    <citation type="submission" date="2020-08" db="EMBL/GenBank/DDBJ databases">
        <title>Functional genomics of gut bacteria from endangered species of beetles.</title>
        <authorList>
            <person name="Carlos-Shanley C."/>
        </authorList>
    </citation>
    <scope>NUCLEOTIDE SEQUENCE [LARGE SCALE GENOMIC DNA]</scope>
    <source>
        <strain evidence="2 3">S00202</strain>
    </source>
</reference>
<accession>A0A7X0BR69</accession>
<keyword evidence="1" id="KW-1133">Transmembrane helix</keyword>